<feature type="compositionally biased region" description="Low complexity" evidence="1">
    <location>
        <begin position="22"/>
        <end position="39"/>
    </location>
</feature>
<dbReference type="GO" id="GO:0000981">
    <property type="term" value="F:DNA-binding transcription factor activity, RNA polymerase II-specific"/>
    <property type="evidence" value="ECO:0007669"/>
    <property type="project" value="TreeGrafter"/>
</dbReference>
<dbReference type="STRING" id="6573.A0A210QG22"/>
<dbReference type="InterPro" id="IPR036638">
    <property type="entry name" value="HLH_DNA-bd_sf"/>
</dbReference>
<sequence length="234" mass="26519">MMEVQSQHQDHCELQPYDTANISPYGMTSSSSTSSSPGSIISSGMYPEYTDWGHVPQPELHQYVPYPQIPQTDIVAPGSFWQGDMHTGLPSNFSYTTMERVPSYEYNTGLMNPGPAPIVTGTGTNDTSSHTTKSGKSKRKRVQSVPQRRAANIRERRRMFHLNEAFDSLRKRLPAFNYEKRLSRIETLRLAMTYIGFMHDISEGEDPKDVKLQAFKSDSDIFGQLREDEENLST</sequence>
<evidence type="ECO:0000256" key="1">
    <source>
        <dbReference type="SAM" id="MobiDB-lite"/>
    </source>
</evidence>
<dbReference type="Gene3D" id="4.10.280.10">
    <property type="entry name" value="Helix-loop-helix DNA-binding domain"/>
    <property type="match status" value="1"/>
</dbReference>
<dbReference type="PROSITE" id="PS50888">
    <property type="entry name" value="BHLH"/>
    <property type="match status" value="1"/>
</dbReference>
<gene>
    <name evidence="3" type="ORF">KP79_PYT19337</name>
</gene>
<dbReference type="PANTHER" id="PTHR23349:SF63">
    <property type="entry name" value="FER3-LIKE PROTEIN"/>
    <property type="match status" value="1"/>
</dbReference>
<comment type="caution">
    <text evidence="3">The sequence shown here is derived from an EMBL/GenBank/DDBJ whole genome shotgun (WGS) entry which is preliminary data.</text>
</comment>
<dbReference type="CDD" id="cd11415">
    <property type="entry name" value="bHLH_TS_FERD3L_NATO3"/>
    <property type="match status" value="1"/>
</dbReference>
<feature type="domain" description="BHLH" evidence="2">
    <location>
        <begin position="146"/>
        <end position="198"/>
    </location>
</feature>
<dbReference type="GO" id="GO:0046983">
    <property type="term" value="F:protein dimerization activity"/>
    <property type="evidence" value="ECO:0007669"/>
    <property type="project" value="InterPro"/>
</dbReference>
<dbReference type="InterPro" id="IPR011598">
    <property type="entry name" value="bHLH_dom"/>
</dbReference>
<dbReference type="InterPro" id="IPR050283">
    <property type="entry name" value="E-box_TF_Regulators"/>
</dbReference>
<evidence type="ECO:0000313" key="3">
    <source>
        <dbReference type="EMBL" id="OWF47694.1"/>
    </source>
</evidence>
<dbReference type="SUPFAM" id="SSF47459">
    <property type="entry name" value="HLH, helix-loop-helix DNA-binding domain"/>
    <property type="match status" value="1"/>
</dbReference>
<dbReference type="Proteomes" id="UP000242188">
    <property type="component" value="Unassembled WGS sequence"/>
</dbReference>
<evidence type="ECO:0000313" key="4">
    <source>
        <dbReference type="Proteomes" id="UP000242188"/>
    </source>
</evidence>
<organism evidence="3 4">
    <name type="scientific">Mizuhopecten yessoensis</name>
    <name type="common">Japanese scallop</name>
    <name type="synonym">Patinopecten yessoensis</name>
    <dbReference type="NCBI Taxonomy" id="6573"/>
    <lineage>
        <taxon>Eukaryota</taxon>
        <taxon>Metazoa</taxon>
        <taxon>Spiralia</taxon>
        <taxon>Lophotrochozoa</taxon>
        <taxon>Mollusca</taxon>
        <taxon>Bivalvia</taxon>
        <taxon>Autobranchia</taxon>
        <taxon>Pteriomorphia</taxon>
        <taxon>Pectinida</taxon>
        <taxon>Pectinoidea</taxon>
        <taxon>Pectinidae</taxon>
        <taxon>Mizuhopecten</taxon>
    </lineage>
</organism>
<accession>A0A210QG22</accession>
<feature type="region of interest" description="Disordered" evidence="1">
    <location>
        <begin position="1"/>
        <end position="39"/>
    </location>
</feature>
<dbReference type="GO" id="GO:0032502">
    <property type="term" value="P:developmental process"/>
    <property type="evidence" value="ECO:0007669"/>
    <property type="project" value="TreeGrafter"/>
</dbReference>
<name>A0A210QG22_MIZYE</name>
<reference evidence="3 4" key="1">
    <citation type="journal article" date="2017" name="Nat. Ecol. Evol.">
        <title>Scallop genome provides insights into evolution of bilaterian karyotype and development.</title>
        <authorList>
            <person name="Wang S."/>
            <person name="Zhang J."/>
            <person name="Jiao W."/>
            <person name="Li J."/>
            <person name="Xun X."/>
            <person name="Sun Y."/>
            <person name="Guo X."/>
            <person name="Huan P."/>
            <person name="Dong B."/>
            <person name="Zhang L."/>
            <person name="Hu X."/>
            <person name="Sun X."/>
            <person name="Wang J."/>
            <person name="Zhao C."/>
            <person name="Wang Y."/>
            <person name="Wang D."/>
            <person name="Huang X."/>
            <person name="Wang R."/>
            <person name="Lv J."/>
            <person name="Li Y."/>
            <person name="Zhang Z."/>
            <person name="Liu B."/>
            <person name="Lu W."/>
            <person name="Hui Y."/>
            <person name="Liang J."/>
            <person name="Zhou Z."/>
            <person name="Hou R."/>
            <person name="Li X."/>
            <person name="Liu Y."/>
            <person name="Li H."/>
            <person name="Ning X."/>
            <person name="Lin Y."/>
            <person name="Zhao L."/>
            <person name="Xing Q."/>
            <person name="Dou J."/>
            <person name="Li Y."/>
            <person name="Mao J."/>
            <person name="Guo H."/>
            <person name="Dou H."/>
            <person name="Li T."/>
            <person name="Mu C."/>
            <person name="Jiang W."/>
            <person name="Fu Q."/>
            <person name="Fu X."/>
            <person name="Miao Y."/>
            <person name="Liu J."/>
            <person name="Yu Q."/>
            <person name="Li R."/>
            <person name="Liao H."/>
            <person name="Li X."/>
            <person name="Kong Y."/>
            <person name="Jiang Z."/>
            <person name="Chourrout D."/>
            <person name="Li R."/>
            <person name="Bao Z."/>
        </authorList>
    </citation>
    <scope>NUCLEOTIDE SEQUENCE [LARGE SCALE GENOMIC DNA]</scope>
    <source>
        <strain evidence="3 4">PY_sf001</strain>
    </source>
</reference>
<dbReference type="GO" id="GO:0000977">
    <property type="term" value="F:RNA polymerase II transcription regulatory region sequence-specific DNA binding"/>
    <property type="evidence" value="ECO:0007669"/>
    <property type="project" value="TreeGrafter"/>
</dbReference>
<keyword evidence="4" id="KW-1185">Reference proteome</keyword>
<dbReference type="EMBL" id="NEDP02003819">
    <property type="protein sequence ID" value="OWF47694.1"/>
    <property type="molecule type" value="Genomic_DNA"/>
</dbReference>
<feature type="region of interest" description="Disordered" evidence="1">
    <location>
        <begin position="115"/>
        <end position="148"/>
    </location>
</feature>
<protein>
    <submittedName>
        <fullName evidence="3">Protein Fer3</fullName>
    </submittedName>
</protein>
<feature type="compositionally biased region" description="Basic residues" evidence="1">
    <location>
        <begin position="133"/>
        <end position="142"/>
    </location>
</feature>
<dbReference type="Pfam" id="PF00010">
    <property type="entry name" value="HLH"/>
    <property type="match status" value="1"/>
</dbReference>
<dbReference type="OrthoDB" id="10048995at2759"/>
<evidence type="ECO:0000259" key="2">
    <source>
        <dbReference type="PROSITE" id="PS50888"/>
    </source>
</evidence>
<dbReference type="SMART" id="SM00353">
    <property type="entry name" value="HLH"/>
    <property type="match status" value="1"/>
</dbReference>
<proteinExistence type="predicted"/>
<dbReference type="PANTHER" id="PTHR23349">
    <property type="entry name" value="BASIC HELIX-LOOP-HELIX TRANSCRIPTION FACTOR, TWIST"/>
    <property type="match status" value="1"/>
</dbReference>
<dbReference type="AlphaFoldDB" id="A0A210QG22"/>